<feature type="region of interest" description="Disordered" evidence="1">
    <location>
        <begin position="1"/>
        <end position="21"/>
    </location>
</feature>
<keyword evidence="4" id="KW-1185">Reference proteome</keyword>
<comment type="caution">
    <text evidence="3">The sequence shown here is derived from an EMBL/GenBank/DDBJ whole genome shotgun (WGS) entry which is preliminary data.</text>
</comment>
<keyword evidence="2" id="KW-1133">Transmembrane helix</keyword>
<evidence type="ECO:0000313" key="3">
    <source>
        <dbReference type="EMBL" id="GIJ58754.1"/>
    </source>
</evidence>
<name>A0A8J3Z7D3_9ACTN</name>
<evidence type="ECO:0000313" key="4">
    <source>
        <dbReference type="Proteomes" id="UP000612585"/>
    </source>
</evidence>
<keyword evidence="2" id="KW-0472">Membrane</keyword>
<accession>A0A8J3Z7D3</accession>
<reference evidence="3" key="1">
    <citation type="submission" date="2021-01" db="EMBL/GenBank/DDBJ databases">
        <title>Whole genome shotgun sequence of Virgisporangium aurantiacum NBRC 16421.</title>
        <authorList>
            <person name="Komaki H."/>
            <person name="Tamura T."/>
        </authorList>
    </citation>
    <scope>NUCLEOTIDE SEQUENCE</scope>
    <source>
        <strain evidence="3">NBRC 16421</strain>
    </source>
</reference>
<evidence type="ECO:0008006" key="5">
    <source>
        <dbReference type="Google" id="ProtNLM"/>
    </source>
</evidence>
<keyword evidence="2" id="KW-0812">Transmembrane</keyword>
<feature type="transmembrane region" description="Helical" evidence="2">
    <location>
        <begin position="28"/>
        <end position="53"/>
    </location>
</feature>
<organism evidence="3 4">
    <name type="scientific">Virgisporangium aurantiacum</name>
    <dbReference type="NCBI Taxonomy" id="175570"/>
    <lineage>
        <taxon>Bacteria</taxon>
        <taxon>Bacillati</taxon>
        <taxon>Actinomycetota</taxon>
        <taxon>Actinomycetes</taxon>
        <taxon>Micromonosporales</taxon>
        <taxon>Micromonosporaceae</taxon>
        <taxon>Virgisporangium</taxon>
    </lineage>
</organism>
<feature type="compositionally biased region" description="Low complexity" evidence="1">
    <location>
        <begin position="9"/>
        <end position="21"/>
    </location>
</feature>
<evidence type="ECO:0000256" key="2">
    <source>
        <dbReference type="SAM" id="Phobius"/>
    </source>
</evidence>
<dbReference type="EMBL" id="BOPG01000043">
    <property type="protein sequence ID" value="GIJ58754.1"/>
    <property type="molecule type" value="Genomic_DNA"/>
</dbReference>
<dbReference type="Proteomes" id="UP000612585">
    <property type="component" value="Unassembled WGS sequence"/>
</dbReference>
<dbReference type="RefSeq" id="WP_204000014.1">
    <property type="nucleotide sequence ID" value="NZ_BOPG01000043.1"/>
</dbReference>
<gene>
    <name evidence="3" type="ORF">Vau01_062700</name>
</gene>
<proteinExistence type="predicted"/>
<sequence length="89" mass="9372">MSYPPQQPPYGGQAYGQPQPAGTDRTQLWGILGIVIGLICCPLVGIIFGVLSIVEANKWGKPKTLGILAIVASVVGIIIGTTLNIMLRN</sequence>
<protein>
    <recommendedName>
        <fullName evidence="5">DUF4190 domain-containing protein</fullName>
    </recommendedName>
</protein>
<feature type="transmembrane region" description="Helical" evidence="2">
    <location>
        <begin position="65"/>
        <end position="87"/>
    </location>
</feature>
<evidence type="ECO:0000256" key="1">
    <source>
        <dbReference type="SAM" id="MobiDB-lite"/>
    </source>
</evidence>
<dbReference type="AlphaFoldDB" id="A0A8J3Z7D3"/>